<feature type="chain" id="PRO_5034181280" evidence="1">
    <location>
        <begin position="18"/>
        <end position="105"/>
    </location>
</feature>
<feature type="signal peptide" evidence="1">
    <location>
        <begin position="1"/>
        <end position="17"/>
    </location>
</feature>
<gene>
    <name evidence="2" type="ORF">G7Y89_g10006</name>
</gene>
<dbReference type="OrthoDB" id="2251794at2759"/>
<comment type="caution">
    <text evidence="2">The sequence shown here is derived from an EMBL/GenBank/DDBJ whole genome shotgun (WGS) entry which is preliminary data.</text>
</comment>
<name>A0A8H4RF51_9HELO</name>
<protein>
    <submittedName>
        <fullName evidence="2">Uncharacterized protein</fullName>
    </submittedName>
</protein>
<dbReference type="AlphaFoldDB" id="A0A8H4RF51"/>
<evidence type="ECO:0000313" key="2">
    <source>
        <dbReference type="EMBL" id="KAF4628141.1"/>
    </source>
</evidence>
<accession>A0A8H4RF51</accession>
<dbReference type="EMBL" id="JAAMPI010000854">
    <property type="protein sequence ID" value="KAF4628141.1"/>
    <property type="molecule type" value="Genomic_DNA"/>
</dbReference>
<proteinExistence type="predicted"/>
<reference evidence="2 3" key="1">
    <citation type="submission" date="2020-03" db="EMBL/GenBank/DDBJ databases">
        <title>Draft Genome Sequence of Cudoniella acicularis.</title>
        <authorList>
            <person name="Buettner E."/>
            <person name="Kellner H."/>
        </authorList>
    </citation>
    <scope>NUCLEOTIDE SEQUENCE [LARGE SCALE GENOMIC DNA]</scope>
    <source>
        <strain evidence="2 3">DSM 108380</strain>
    </source>
</reference>
<dbReference type="Proteomes" id="UP000566819">
    <property type="component" value="Unassembled WGS sequence"/>
</dbReference>
<keyword evidence="1" id="KW-0732">Signal</keyword>
<organism evidence="2 3">
    <name type="scientific">Cudoniella acicularis</name>
    <dbReference type="NCBI Taxonomy" id="354080"/>
    <lineage>
        <taxon>Eukaryota</taxon>
        <taxon>Fungi</taxon>
        <taxon>Dikarya</taxon>
        <taxon>Ascomycota</taxon>
        <taxon>Pezizomycotina</taxon>
        <taxon>Leotiomycetes</taxon>
        <taxon>Helotiales</taxon>
        <taxon>Tricladiaceae</taxon>
        <taxon>Cudoniella</taxon>
    </lineage>
</organism>
<evidence type="ECO:0000313" key="3">
    <source>
        <dbReference type="Proteomes" id="UP000566819"/>
    </source>
</evidence>
<sequence length="105" mass="11097">MKFVIALLSLLVSFATAYIGELCFNGDASGTCELTSWCADHHGSDSIVGLCPKDPNDVRCCFYPDCVGHSGKCDILGDLGCVGSYVAGYCPGPDDYECCTSCEDC</sequence>
<keyword evidence="3" id="KW-1185">Reference proteome</keyword>
<evidence type="ECO:0000256" key="1">
    <source>
        <dbReference type="SAM" id="SignalP"/>
    </source>
</evidence>